<reference evidence="2" key="2">
    <citation type="journal article" date="2024" name="Environ. Microbiol.">
        <title>Genome analysis and description of Tunturibacter gen. nov. expands the diversity of Terriglobia in tundra soils.</title>
        <authorList>
            <person name="Messyasz A."/>
            <person name="Mannisto M.K."/>
            <person name="Kerkhof L.J."/>
            <person name="Haggblom M.M."/>
        </authorList>
    </citation>
    <scope>NUCLEOTIDE SEQUENCE</scope>
    <source>
        <strain evidence="2">M8UP39</strain>
    </source>
</reference>
<gene>
    <name evidence="2" type="ORF">RBB81_06575</name>
</gene>
<feature type="chain" id="PRO_5043941588" description="DUF3826 domain-containing protein" evidence="1">
    <location>
        <begin position="20"/>
        <end position="224"/>
    </location>
</feature>
<name>A0AAU7Z3U3_9BACT</name>
<feature type="signal peptide" evidence="1">
    <location>
        <begin position="1"/>
        <end position="19"/>
    </location>
</feature>
<dbReference type="EMBL" id="CP132938">
    <property type="protein sequence ID" value="XCB23581.1"/>
    <property type="molecule type" value="Genomic_DNA"/>
</dbReference>
<dbReference type="AlphaFoldDB" id="A0AAU7Z3U3"/>
<evidence type="ECO:0000313" key="2">
    <source>
        <dbReference type="EMBL" id="XCB23581.1"/>
    </source>
</evidence>
<dbReference type="KEGG" id="tgi:RBB81_06575"/>
<evidence type="ECO:0008006" key="3">
    <source>
        <dbReference type="Google" id="ProtNLM"/>
    </source>
</evidence>
<reference evidence="2" key="1">
    <citation type="submission" date="2023-08" db="EMBL/GenBank/DDBJ databases">
        <authorList>
            <person name="Messyasz A."/>
            <person name="Mannisto M.K."/>
            <person name="Kerkhof L.J."/>
            <person name="Haggblom M."/>
        </authorList>
    </citation>
    <scope>NUCLEOTIDE SEQUENCE</scope>
    <source>
        <strain evidence="2">M8UP39</strain>
    </source>
</reference>
<protein>
    <recommendedName>
        <fullName evidence="3">DUF3826 domain-containing protein</fullName>
    </recommendedName>
</protein>
<evidence type="ECO:0000256" key="1">
    <source>
        <dbReference type="SAM" id="SignalP"/>
    </source>
</evidence>
<proteinExistence type="predicted"/>
<keyword evidence="1" id="KW-0732">Signal</keyword>
<organism evidence="2">
    <name type="scientific">Tunturiibacter gelidiferens</name>
    <dbReference type="NCBI Taxonomy" id="3069689"/>
    <lineage>
        <taxon>Bacteria</taxon>
        <taxon>Pseudomonadati</taxon>
        <taxon>Acidobacteriota</taxon>
        <taxon>Terriglobia</taxon>
        <taxon>Terriglobales</taxon>
        <taxon>Acidobacteriaceae</taxon>
        <taxon>Tunturiibacter</taxon>
    </lineage>
</organism>
<sequence>MKKLAILLLCGSLSVPAQKSIALADPGGVDTVTFPSGSFSEAEIRSIMRVSPKLRMLTSFPVINQLEMCNKEDNSYRGCSTEAERKQWFEKNARVNIDRMKSARKAIDELPTSLGLDRIIEYMKTLQDFYITVNEVQLRYHDESDVSLLEKPIEGIDPRLQCADSILSVAKAKSREAAYKVASFDWYNCMNKQMQKKSGPYPMNVWLAFLKKSGINETYVPKDE</sequence>
<accession>A0AAU7Z3U3</accession>
<dbReference type="RefSeq" id="WP_353073136.1">
    <property type="nucleotide sequence ID" value="NZ_CP132938.1"/>
</dbReference>